<gene>
    <name evidence="1" type="ORF">HPB47_016305</name>
</gene>
<accession>A0AC60QR82</accession>
<evidence type="ECO:0000313" key="2">
    <source>
        <dbReference type="Proteomes" id="UP000805193"/>
    </source>
</evidence>
<proteinExistence type="predicted"/>
<sequence>MDTLVEFEDYERCNDTPWMSAELTTDDYLNNVQEENCSVEDTQNDEGAEAAFADGQEESISASDVLSANGKLHTFLGS</sequence>
<dbReference type="Proteomes" id="UP000805193">
    <property type="component" value="Unassembled WGS sequence"/>
</dbReference>
<evidence type="ECO:0000313" key="1">
    <source>
        <dbReference type="EMBL" id="KAG0440383.1"/>
    </source>
</evidence>
<comment type="caution">
    <text evidence="1">The sequence shown here is derived from an EMBL/GenBank/DDBJ whole genome shotgun (WGS) entry which is preliminary data.</text>
</comment>
<dbReference type="EMBL" id="JABSTQ010005011">
    <property type="protein sequence ID" value="KAG0440383.1"/>
    <property type="molecule type" value="Genomic_DNA"/>
</dbReference>
<reference evidence="1 2" key="1">
    <citation type="journal article" date="2020" name="Cell">
        <title>Large-Scale Comparative Analyses of Tick Genomes Elucidate Their Genetic Diversity and Vector Capacities.</title>
        <authorList>
            <consortium name="Tick Genome and Microbiome Consortium (TIGMIC)"/>
            <person name="Jia N."/>
            <person name="Wang J."/>
            <person name="Shi W."/>
            <person name="Du L."/>
            <person name="Sun Y."/>
            <person name="Zhan W."/>
            <person name="Jiang J.F."/>
            <person name="Wang Q."/>
            <person name="Zhang B."/>
            <person name="Ji P."/>
            <person name="Bell-Sakyi L."/>
            <person name="Cui X.M."/>
            <person name="Yuan T.T."/>
            <person name="Jiang B.G."/>
            <person name="Yang W.F."/>
            <person name="Lam T.T."/>
            <person name="Chang Q.C."/>
            <person name="Ding S.J."/>
            <person name="Wang X.J."/>
            <person name="Zhu J.G."/>
            <person name="Ruan X.D."/>
            <person name="Zhao L."/>
            <person name="Wei J.T."/>
            <person name="Ye R.Z."/>
            <person name="Que T.C."/>
            <person name="Du C.H."/>
            <person name="Zhou Y.H."/>
            <person name="Cheng J.X."/>
            <person name="Dai P.F."/>
            <person name="Guo W.B."/>
            <person name="Han X.H."/>
            <person name="Huang E.J."/>
            <person name="Li L.F."/>
            <person name="Wei W."/>
            <person name="Gao Y.C."/>
            <person name="Liu J.Z."/>
            <person name="Shao H.Z."/>
            <person name="Wang X."/>
            <person name="Wang C.C."/>
            <person name="Yang T.C."/>
            <person name="Huo Q.B."/>
            <person name="Li W."/>
            <person name="Chen H.Y."/>
            <person name="Chen S.E."/>
            <person name="Zhou L.G."/>
            <person name="Ni X.B."/>
            <person name="Tian J.H."/>
            <person name="Sheng Y."/>
            <person name="Liu T."/>
            <person name="Pan Y.S."/>
            <person name="Xia L.Y."/>
            <person name="Li J."/>
            <person name="Zhao F."/>
            <person name="Cao W.C."/>
        </authorList>
    </citation>
    <scope>NUCLEOTIDE SEQUENCE [LARGE SCALE GENOMIC DNA]</scope>
    <source>
        <strain evidence="1">Iper-2018</strain>
    </source>
</reference>
<organism evidence="1 2">
    <name type="scientific">Ixodes persulcatus</name>
    <name type="common">Taiga tick</name>
    <dbReference type="NCBI Taxonomy" id="34615"/>
    <lineage>
        <taxon>Eukaryota</taxon>
        <taxon>Metazoa</taxon>
        <taxon>Ecdysozoa</taxon>
        <taxon>Arthropoda</taxon>
        <taxon>Chelicerata</taxon>
        <taxon>Arachnida</taxon>
        <taxon>Acari</taxon>
        <taxon>Parasitiformes</taxon>
        <taxon>Ixodida</taxon>
        <taxon>Ixodoidea</taxon>
        <taxon>Ixodidae</taxon>
        <taxon>Ixodinae</taxon>
        <taxon>Ixodes</taxon>
    </lineage>
</organism>
<keyword evidence="2" id="KW-1185">Reference proteome</keyword>
<name>A0AC60QR82_IXOPE</name>
<protein>
    <submittedName>
        <fullName evidence="1">Uncharacterized protein</fullName>
    </submittedName>
</protein>